<feature type="coiled-coil region" evidence="1">
    <location>
        <begin position="6"/>
        <end position="33"/>
    </location>
</feature>
<evidence type="ECO:0000256" key="1">
    <source>
        <dbReference type="SAM" id="Coils"/>
    </source>
</evidence>
<organism evidence="5 6">
    <name type="scientific">Lysinibacillus fusiformis</name>
    <dbReference type="NCBI Taxonomy" id="28031"/>
    <lineage>
        <taxon>Bacteria</taxon>
        <taxon>Bacillati</taxon>
        <taxon>Bacillota</taxon>
        <taxon>Bacilli</taxon>
        <taxon>Bacillales</taxon>
        <taxon>Bacillaceae</taxon>
        <taxon>Lysinibacillus</taxon>
    </lineage>
</organism>
<feature type="domain" description="Large polyvalent protein associated" evidence="4">
    <location>
        <begin position="413"/>
        <end position="507"/>
    </location>
</feature>
<dbReference type="Pfam" id="PF18840">
    <property type="entry name" value="LPD25"/>
    <property type="match status" value="1"/>
</dbReference>
<dbReference type="Proteomes" id="UP000094784">
    <property type="component" value="Unassembled WGS sequence"/>
</dbReference>
<reference evidence="5 6" key="1">
    <citation type="submission" date="2016-09" db="EMBL/GenBank/DDBJ databases">
        <title>Draft genome sequence of the soil isolate, Lysinibacillus fusiformis M5, a potential hypoxanthine producer.</title>
        <authorList>
            <person name="Gallegos-Monterrosa R."/>
            <person name="Maroti G."/>
            <person name="Balint B."/>
            <person name="Kovacs A.T."/>
        </authorList>
    </citation>
    <scope>NUCLEOTIDE SEQUENCE [LARGE SCALE GENOMIC DNA]</scope>
    <source>
        <strain evidence="5 6">M5</strain>
    </source>
</reference>
<evidence type="ECO:0000259" key="4">
    <source>
        <dbReference type="Pfam" id="PF18840"/>
    </source>
</evidence>
<evidence type="ECO:0000313" key="6">
    <source>
        <dbReference type="Proteomes" id="UP000094784"/>
    </source>
</evidence>
<feature type="domain" description="N-terminal" evidence="3">
    <location>
        <begin position="17"/>
        <end position="142"/>
    </location>
</feature>
<evidence type="ECO:0000259" key="3">
    <source>
        <dbReference type="Pfam" id="PF08401"/>
    </source>
</evidence>
<dbReference type="InterPro" id="IPR041045">
    <property type="entry name" value="LPD25"/>
</dbReference>
<sequence length="634" mass="73430">MVTARKKYTAKTAEEKQKEIEELSEKMTNQLSSYFVSEEALKEHLAFMSIFYNYSLRNMTLIQSQFMGAQAVGSFKFWQDNGVSVKRGEKGIQLFVPTPVTYFNRDGEWIQMQYANSKEKMQIKNGMLETQKKLFFKIGHVFEYSQTDAREKGMPVSEIFGQYYQDGVIDNEDEMLVALHKVSENVGFEILPIPPRELGVAKGVAYPNEKIIALNPRNTAYENVTTLLHELAHARLHTPDVRGNFTKAEREFQAEMVSYVVASRYGIDTENFSLSYLAGWTQQGKELKDKEMLLNGVRTAASEFIETIDQHFSEIKRSKENKLMQPTQLLLIEYGALSNAGLRTIDAEDLKEMINDLIINKIEQLQHPAFQQELAQLRSVSDELLAFKQVNKDFIQLFNDTFKDNFALINQQEVTNPKILIQFSESELMSNELMGFAEGNIRMAQLEKEVFSDKEKAYSYLKTRYHVLIPDGDKINLINPDRLDIGDGLYNSPYQQLLAENKLTDQQHQEVLKDLVAFTPCEKIIENQLSELRSLHYWRRNQLIAKQNQDFTEVEKSDQAIRHQLDQADEQNIPFKLQNEVLHHAEHHPNASFSEMKLHEILLSNYFLDNNPDIQQEVTKSKKHQINMKFECLK</sequence>
<evidence type="ECO:0000313" key="5">
    <source>
        <dbReference type="EMBL" id="ODV56325.1"/>
    </source>
</evidence>
<dbReference type="Pfam" id="PF08401">
    <property type="entry name" value="ArdcN"/>
    <property type="match status" value="1"/>
</dbReference>
<evidence type="ECO:0000259" key="2">
    <source>
        <dbReference type="Pfam" id="PF06114"/>
    </source>
</evidence>
<dbReference type="Pfam" id="PF06114">
    <property type="entry name" value="Peptidase_M78"/>
    <property type="match status" value="1"/>
</dbReference>
<keyword evidence="1" id="KW-0175">Coiled coil</keyword>
<dbReference type="AlphaFoldDB" id="A0A1E4R778"/>
<dbReference type="GO" id="GO:0003697">
    <property type="term" value="F:single-stranded DNA binding"/>
    <property type="evidence" value="ECO:0007669"/>
    <property type="project" value="InterPro"/>
</dbReference>
<dbReference type="RefSeq" id="WP_069481321.1">
    <property type="nucleotide sequence ID" value="NZ_KV766182.1"/>
</dbReference>
<gene>
    <name evidence="5" type="ORF">BG258_10635</name>
</gene>
<dbReference type="EMBL" id="MECQ01000001">
    <property type="protein sequence ID" value="ODV56325.1"/>
    <property type="molecule type" value="Genomic_DNA"/>
</dbReference>
<protein>
    <recommendedName>
        <fullName evidence="7">ImmA/IrrE family metallo-endopeptidase</fullName>
    </recommendedName>
</protein>
<dbReference type="InterPro" id="IPR010359">
    <property type="entry name" value="IrrE_HExxH"/>
</dbReference>
<accession>A0A1E4R778</accession>
<evidence type="ECO:0008006" key="7">
    <source>
        <dbReference type="Google" id="ProtNLM"/>
    </source>
</evidence>
<comment type="caution">
    <text evidence="5">The sequence shown here is derived from an EMBL/GenBank/DDBJ whole genome shotgun (WGS) entry which is preliminary data.</text>
</comment>
<dbReference type="OrthoDB" id="9803716at2"/>
<feature type="domain" description="IrrE N-terminal-like" evidence="2">
    <location>
        <begin position="205"/>
        <end position="283"/>
    </location>
</feature>
<proteinExistence type="predicted"/>
<dbReference type="InterPro" id="IPR013610">
    <property type="entry name" value="ArdC_N"/>
</dbReference>
<name>A0A1E4R778_9BACI</name>